<evidence type="ECO:0000313" key="3">
    <source>
        <dbReference type="Proteomes" id="UP000607653"/>
    </source>
</evidence>
<dbReference type="EMBL" id="DUZY01000004">
    <property type="protein sequence ID" value="DAD37118.1"/>
    <property type="molecule type" value="Genomic_DNA"/>
</dbReference>
<reference evidence="2 3" key="1">
    <citation type="journal article" date="2020" name="Mol. Biol. Evol.">
        <title>Distinct Expression and Methylation Patterns for Genes with Different Fates following a Single Whole-Genome Duplication in Flowering Plants.</title>
        <authorList>
            <person name="Shi T."/>
            <person name="Rahmani R.S."/>
            <person name="Gugger P.F."/>
            <person name="Wang M."/>
            <person name="Li H."/>
            <person name="Zhang Y."/>
            <person name="Li Z."/>
            <person name="Wang Q."/>
            <person name="Van de Peer Y."/>
            <person name="Marchal K."/>
            <person name="Chen J."/>
        </authorList>
    </citation>
    <scope>NUCLEOTIDE SEQUENCE [LARGE SCALE GENOMIC DNA]</scope>
    <source>
        <tissue evidence="2">Leaf</tissue>
    </source>
</reference>
<proteinExistence type="predicted"/>
<keyword evidence="1" id="KW-0812">Transmembrane</keyword>
<dbReference type="SUPFAM" id="SSF48371">
    <property type="entry name" value="ARM repeat"/>
    <property type="match status" value="1"/>
</dbReference>
<keyword evidence="1" id="KW-0472">Membrane</keyword>
<evidence type="ECO:0000256" key="1">
    <source>
        <dbReference type="SAM" id="Phobius"/>
    </source>
</evidence>
<dbReference type="InterPro" id="IPR016024">
    <property type="entry name" value="ARM-type_fold"/>
</dbReference>
<sequence length="145" mass="15734">MAVVLIKAACWLLTTLTNLVSLLIFGGSARILVMLMQALRFPAGGISSTLGYVGDFVKSLLEYLLEILLDVIKTVISTAFDGLKDGASWVATGATSAVGELGNQMKDRAEKFPEILESLMEMIQTILNDLWDNCTDAIGYVWKNA</sequence>
<gene>
    <name evidence="2" type="ORF">HUJ06_007759</name>
</gene>
<keyword evidence="3" id="KW-1185">Reference proteome</keyword>
<accession>A0A822Z6G6</accession>
<organism evidence="2 3">
    <name type="scientific">Nelumbo nucifera</name>
    <name type="common">Sacred lotus</name>
    <dbReference type="NCBI Taxonomy" id="4432"/>
    <lineage>
        <taxon>Eukaryota</taxon>
        <taxon>Viridiplantae</taxon>
        <taxon>Streptophyta</taxon>
        <taxon>Embryophyta</taxon>
        <taxon>Tracheophyta</taxon>
        <taxon>Spermatophyta</taxon>
        <taxon>Magnoliopsida</taxon>
        <taxon>Proteales</taxon>
        <taxon>Nelumbonaceae</taxon>
        <taxon>Nelumbo</taxon>
    </lineage>
</organism>
<dbReference type="Proteomes" id="UP000607653">
    <property type="component" value="Unassembled WGS sequence"/>
</dbReference>
<name>A0A822Z6G6_NELNU</name>
<feature type="transmembrane region" description="Helical" evidence="1">
    <location>
        <begin position="12"/>
        <end position="33"/>
    </location>
</feature>
<protein>
    <submittedName>
        <fullName evidence="2">Uncharacterized protein</fullName>
    </submittedName>
</protein>
<dbReference type="AlphaFoldDB" id="A0A822Z6G6"/>
<comment type="caution">
    <text evidence="2">The sequence shown here is derived from an EMBL/GenBank/DDBJ whole genome shotgun (WGS) entry which is preliminary data.</text>
</comment>
<keyword evidence="1" id="KW-1133">Transmembrane helix</keyword>
<evidence type="ECO:0000313" key="2">
    <source>
        <dbReference type="EMBL" id="DAD37118.1"/>
    </source>
</evidence>